<feature type="domain" description="Four-carbon acid sugar kinase N-terminal" evidence="7">
    <location>
        <begin position="4"/>
        <end position="242"/>
    </location>
</feature>
<dbReference type="Gene3D" id="3.40.980.20">
    <property type="entry name" value="Four-carbon acid sugar kinase, nucleotide binding domain"/>
    <property type="match status" value="1"/>
</dbReference>
<organism evidence="9 10">
    <name type="scientific">Thalassospira xiamenensis</name>
    <dbReference type="NCBI Taxonomy" id="220697"/>
    <lineage>
        <taxon>Bacteria</taxon>
        <taxon>Pseudomonadati</taxon>
        <taxon>Pseudomonadota</taxon>
        <taxon>Alphaproteobacteria</taxon>
        <taxon>Rhodospirillales</taxon>
        <taxon>Thalassospiraceae</taxon>
        <taxon>Thalassospira</taxon>
    </lineage>
</organism>
<evidence type="ECO:0000313" key="9">
    <source>
        <dbReference type="EMBL" id="SOB95113.1"/>
    </source>
</evidence>
<dbReference type="GO" id="GO:0016301">
    <property type="term" value="F:kinase activity"/>
    <property type="evidence" value="ECO:0007669"/>
    <property type="project" value="UniProtKB-KW"/>
</dbReference>
<evidence type="ECO:0000256" key="4">
    <source>
        <dbReference type="ARBA" id="ARBA00022777"/>
    </source>
</evidence>
<dbReference type="InterPro" id="IPR037051">
    <property type="entry name" value="4-carb_acid_sugar_kinase_N_sf"/>
</dbReference>
<evidence type="ECO:0000256" key="1">
    <source>
        <dbReference type="ARBA" id="ARBA00005715"/>
    </source>
</evidence>
<dbReference type="AlphaFoldDB" id="A0A285RLY1"/>
<keyword evidence="6" id="KW-0119">Carbohydrate metabolism</keyword>
<proteinExistence type="inferred from homology"/>
<keyword evidence="4" id="KW-0418">Kinase</keyword>
<keyword evidence="5" id="KW-0067">ATP-binding</keyword>
<evidence type="ECO:0000259" key="8">
    <source>
        <dbReference type="Pfam" id="PF17042"/>
    </source>
</evidence>
<dbReference type="GO" id="GO:0005524">
    <property type="term" value="F:ATP binding"/>
    <property type="evidence" value="ECO:0007669"/>
    <property type="project" value="UniProtKB-KW"/>
</dbReference>
<keyword evidence="2" id="KW-0808">Transferase</keyword>
<comment type="similarity">
    <text evidence="1">Belongs to the four-carbon acid sugar kinase family.</text>
</comment>
<dbReference type="RefSeq" id="WP_097050902.1">
    <property type="nucleotide sequence ID" value="NZ_OBMM01000001.1"/>
</dbReference>
<evidence type="ECO:0000313" key="10">
    <source>
        <dbReference type="Proteomes" id="UP000219068"/>
    </source>
</evidence>
<accession>A0A285RLY1</accession>
<protein>
    <submittedName>
        <fullName evidence="9">Uncharacterized conserved protein YgbK, DUF1537 family</fullName>
    </submittedName>
</protein>
<dbReference type="Gene3D" id="3.40.50.10840">
    <property type="entry name" value="Putative sugar-binding, N-terminal domain"/>
    <property type="match status" value="1"/>
</dbReference>
<evidence type="ECO:0000259" key="7">
    <source>
        <dbReference type="Pfam" id="PF07005"/>
    </source>
</evidence>
<dbReference type="InterPro" id="IPR010737">
    <property type="entry name" value="4-carb_acid_sugar_kinase_N"/>
</dbReference>
<dbReference type="SUPFAM" id="SSF142764">
    <property type="entry name" value="YgbK-like"/>
    <property type="match status" value="1"/>
</dbReference>
<keyword evidence="3" id="KW-0547">Nucleotide-binding</keyword>
<evidence type="ECO:0000256" key="3">
    <source>
        <dbReference type="ARBA" id="ARBA00022741"/>
    </source>
</evidence>
<sequence>MADIVFCADDFTGASDTLATLARGGKSARLYLSPPRLSDHPEIKGLDAIGVATSLRAETVENGIRHMDNLVAGLATAGGKIHHFKVCSTFDSAPDTGNIAQVADRFAKGINAGWQAIIGGQPSLGRYCLFGNLFAAAGDGNIHRIDRHPVMRNHPVTPMKEADLRRHLGAQGWPDIGLIDVTMIRRGLLFLTTEIRKRLAAGEKQTLFDVGEHHDLEIIGLAFRAIAADTNILCVGASSVAQILTATNGKTALQPTEPTAHQTRRTGPVLAFAGSRSSLTAQQVAATRLCEKVEINPADLIDDTRFAHKVETCRDMLLGNRHVLATLGDDAAHGIGGHELARASARFIAAVLSQAPVGFLAIAGGDTSSLAVLELPIDSLSFVTDFDRGVPVIRAHSTNPQLDGLEMILKGGQMGSADIFDRVVSRIENPHRS</sequence>
<dbReference type="Proteomes" id="UP000219068">
    <property type="component" value="Unassembled WGS sequence"/>
</dbReference>
<evidence type="ECO:0000256" key="6">
    <source>
        <dbReference type="ARBA" id="ARBA00023277"/>
    </source>
</evidence>
<dbReference type="EMBL" id="OBMM01000001">
    <property type="protein sequence ID" value="SOB95113.1"/>
    <property type="molecule type" value="Genomic_DNA"/>
</dbReference>
<name>A0A285RLY1_9PROT</name>
<reference evidence="9 10" key="1">
    <citation type="submission" date="2017-08" db="EMBL/GenBank/DDBJ databases">
        <authorList>
            <person name="de Groot N.N."/>
        </authorList>
    </citation>
    <scope>NUCLEOTIDE SEQUENCE [LARGE SCALE GENOMIC DNA]</scope>
    <source>
        <strain evidence="9 10">USBA 78</strain>
    </source>
</reference>
<feature type="domain" description="Four-carbon acid sugar kinase nucleotide binding" evidence="8">
    <location>
        <begin position="271"/>
        <end position="420"/>
    </location>
</feature>
<gene>
    <name evidence="9" type="ORF">SAMN05428964_1011385</name>
</gene>
<dbReference type="Pfam" id="PF17042">
    <property type="entry name" value="NBD_C"/>
    <property type="match status" value="1"/>
</dbReference>
<dbReference type="InterPro" id="IPR042213">
    <property type="entry name" value="NBD_C_sf"/>
</dbReference>
<dbReference type="InterPro" id="IPR031475">
    <property type="entry name" value="NBD_C"/>
</dbReference>
<evidence type="ECO:0000256" key="2">
    <source>
        <dbReference type="ARBA" id="ARBA00022679"/>
    </source>
</evidence>
<evidence type="ECO:0000256" key="5">
    <source>
        <dbReference type="ARBA" id="ARBA00022840"/>
    </source>
</evidence>
<dbReference type="Pfam" id="PF07005">
    <property type="entry name" value="SBD_N"/>
    <property type="match status" value="1"/>
</dbReference>